<dbReference type="OrthoDB" id="9278383at2759"/>
<evidence type="ECO:0000313" key="3">
    <source>
        <dbReference type="Proteomes" id="UP000053745"/>
    </source>
</evidence>
<name>A0A091MBD1_CATAU</name>
<evidence type="ECO:0000313" key="2">
    <source>
        <dbReference type="EMBL" id="KFP56424.1"/>
    </source>
</evidence>
<dbReference type="EMBL" id="KL326360">
    <property type="protein sequence ID" value="KFP56424.1"/>
    <property type="molecule type" value="Genomic_DNA"/>
</dbReference>
<reference evidence="2 3" key="1">
    <citation type="submission" date="2014-04" db="EMBL/GenBank/DDBJ databases">
        <title>Genome evolution of avian class.</title>
        <authorList>
            <person name="Zhang G."/>
            <person name="Li C."/>
        </authorList>
    </citation>
    <scope>NUCLEOTIDE SEQUENCE [LARGE SCALE GENOMIC DNA]</scope>
    <source>
        <strain evidence="2">BGI_N323</strain>
    </source>
</reference>
<keyword evidence="3" id="KW-1185">Reference proteome</keyword>
<dbReference type="Proteomes" id="UP000053745">
    <property type="component" value="Unassembled WGS sequence"/>
</dbReference>
<gene>
    <name evidence="2" type="ORF">N323_10385</name>
</gene>
<sequence length="71" mass="8020">LHKDDTIRLVQDKSCSPEARFVSLERSVLLQMLEGVSGKARNRTRSPDSRGLPGMPGFLSRNWNGWAKTHQ</sequence>
<organism evidence="2 3">
    <name type="scientific">Cathartes aura</name>
    <name type="common">Turkey vulture</name>
    <name type="synonym">Vultur aura</name>
    <dbReference type="NCBI Taxonomy" id="43455"/>
    <lineage>
        <taxon>Eukaryota</taxon>
        <taxon>Metazoa</taxon>
        <taxon>Chordata</taxon>
        <taxon>Craniata</taxon>
        <taxon>Vertebrata</taxon>
        <taxon>Euteleostomi</taxon>
        <taxon>Archelosauria</taxon>
        <taxon>Archosauria</taxon>
        <taxon>Dinosauria</taxon>
        <taxon>Saurischia</taxon>
        <taxon>Theropoda</taxon>
        <taxon>Coelurosauria</taxon>
        <taxon>Aves</taxon>
        <taxon>Neognathae</taxon>
        <taxon>Neoaves</taxon>
        <taxon>Telluraves</taxon>
        <taxon>Accipitrimorphae</taxon>
        <taxon>Accipitriformes</taxon>
        <taxon>Cathartidae</taxon>
        <taxon>Cathartes</taxon>
    </lineage>
</organism>
<protein>
    <submittedName>
        <fullName evidence="2">Uncharacterized protein</fullName>
    </submittedName>
</protein>
<feature type="region of interest" description="Disordered" evidence="1">
    <location>
        <begin position="37"/>
        <end position="56"/>
    </location>
</feature>
<feature type="non-terminal residue" evidence="2">
    <location>
        <position position="1"/>
    </location>
</feature>
<proteinExistence type="predicted"/>
<feature type="non-terminal residue" evidence="2">
    <location>
        <position position="71"/>
    </location>
</feature>
<dbReference type="AlphaFoldDB" id="A0A091MBD1"/>
<evidence type="ECO:0000256" key="1">
    <source>
        <dbReference type="SAM" id="MobiDB-lite"/>
    </source>
</evidence>
<accession>A0A091MBD1</accession>